<evidence type="ECO:0000313" key="1">
    <source>
        <dbReference type="EMBL" id="KAJ4718729.1"/>
    </source>
</evidence>
<gene>
    <name evidence="1" type="ORF">OWV82_010374</name>
</gene>
<protein>
    <submittedName>
        <fullName evidence="1">Disease resistance protein</fullName>
    </submittedName>
</protein>
<comment type="caution">
    <text evidence="1">The sequence shown here is derived from an EMBL/GenBank/DDBJ whole genome shotgun (WGS) entry which is preliminary data.</text>
</comment>
<proteinExistence type="predicted"/>
<dbReference type="Proteomes" id="UP001164539">
    <property type="component" value="Chromosome 5"/>
</dbReference>
<evidence type="ECO:0000313" key="2">
    <source>
        <dbReference type="Proteomes" id="UP001164539"/>
    </source>
</evidence>
<name>A0ACC1Y6T4_MELAZ</name>
<accession>A0ACC1Y6T4</accession>
<keyword evidence="2" id="KW-1185">Reference proteome</keyword>
<sequence length="651" mass="73785">MLSYEQLKHSSYSCAKECLLYCTMYLRNHAFLATELMKYWMGEGVLSEEGIEEMMGEAKDVLEELKDASLLETIAYENGEHIVKMHPLVWDMLVKIIEKENPRFFAKFERKHEKIAYGDWAKDVERVSLVRTNLKEIPTAPIYDKLSTLILASNPLNIQLDRDLFNSFPNLKILDLSDTQVRLEPKSLSCLKHLTVLLLRNCIRLTCLPLLSELVALMVLDVSGSPVEQLPVGINDLTKLLWLKISQTRIRILPPLSALVDLTFLDVSGCPIAELPSLSELVSLTVLNISSCPIAKLPSISELEELMDLDISDCLIAELPDGMNNLTNLISLNLSRTRIKQFPSALVAQLPHLQELSTIGCDFCWILRPPMQDGSTAALMPPIQDGSTAAFIEDVQKFLRFIVLEIAFASLQVYSQYIRSPQCGQLRNYKFCVGGLYNGNLRDNSLVFIKEFPNDQNSLPSDTSELLLMDCGNATQLTIPKLRSLKFLDVSYCQNLKHLFKFYVWRNLGNLEEIVIAHCPNLEKIIDDSNRNIGWQKLRKLTLYNLPKLRFMNQGETTSHSMQEIGIWKCSKLEKFPISLWLDHRQKLTSPPSLKEVRGDRSWQENLKQSSPNSSEVTFLEKTLIEGPPPEELISRDNGMKGSPSDMSSGS</sequence>
<dbReference type="EMBL" id="CM051398">
    <property type="protein sequence ID" value="KAJ4718729.1"/>
    <property type="molecule type" value="Genomic_DNA"/>
</dbReference>
<organism evidence="1 2">
    <name type="scientific">Melia azedarach</name>
    <name type="common">Chinaberry tree</name>
    <dbReference type="NCBI Taxonomy" id="155640"/>
    <lineage>
        <taxon>Eukaryota</taxon>
        <taxon>Viridiplantae</taxon>
        <taxon>Streptophyta</taxon>
        <taxon>Embryophyta</taxon>
        <taxon>Tracheophyta</taxon>
        <taxon>Spermatophyta</taxon>
        <taxon>Magnoliopsida</taxon>
        <taxon>eudicotyledons</taxon>
        <taxon>Gunneridae</taxon>
        <taxon>Pentapetalae</taxon>
        <taxon>rosids</taxon>
        <taxon>malvids</taxon>
        <taxon>Sapindales</taxon>
        <taxon>Meliaceae</taxon>
        <taxon>Melia</taxon>
    </lineage>
</organism>
<reference evidence="1 2" key="1">
    <citation type="journal article" date="2023" name="Science">
        <title>Complex scaffold remodeling in plant triterpene biosynthesis.</title>
        <authorList>
            <person name="De La Pena R."/>
            <person name="Hodgson H."/>
            <person name="Liu J.C."/>
            <person name="Stephenson M.J."/>
            <person name="Martin A.C."/>
            <person name="Owen C."/>
            <person name="Harkess A."/>
            <person name="Leebens-Mack J."/>
            <person name="Jimenez L.E."/>
            <person name="Osbourn A."/>
            <person name="Sattely E.S."/>
        </authorList>
    </citation>
    <scope>NUCLEOTIDE SEQUENCE [LARGE SCALE GENOMIC DNA]</scope>
    <source>
        <strain evidence="2">cv. JPN11</strain>
        <tissue evidence="1">Leaf</tissue>
    </source>
</reference>